<dbReference type="SUPFAM" id="SSF54791">
    <property type="entry name" value="Eukaryotic type KH-domain (KH-domain type I)"/>
    <property type="match status" value="18"/>
</dbReference>
<dbReference type="InterPro" id="IPR035979">
    <property type="entry name" value="RBD_domain_sf"/>
</dbReference>
<keyword evidence="5" id="KW-0810">Translation regulation</keyword>
<evidence type="ECO:0000259" key="8">
    <source>
        <dbReference type="PROSITE" id="PS50102"/>
    </source>
</evidence>
<feature type="compositionally biased region" description="Acidic residues" evidence="7">
    <location>
        <begin position="13"/>
        <end position="29"/>
    </location>
</feature>
<dbReference type="PROSITE" id="PS50084">
    <property type="entry name" value="KH_TYPE_1"/>
    <property type="match status" value="19"/>
</dbReference>
<dbReference type="GO" id="GO:0051028">
    <property type="term" value="P:mRNA transport"/>
    <property type="evidence" value="ECO:0007669"/>
    <property type="project" value="UniProtKB-KW"/>
</dbReference>
<dbReference type="Gene3D" id="3.30.1370.10">
    <property type="entry name" value="K Homology domain, type 1"/>
    <property type="match status" value="16"/>
</dbReference>
<dbReference type="Gene3D" id="3.30.310.210">
    <property type="match status" value="1"/>
</dbReference>
<evidence type="ECO:0000256" key="5">
    <source>
        <dbReference type="ARBA" id="ARBA00022845"/>
    </source>
</evidence>
<feature type="domain" description="RRM" evidence="8">
    <location>
        <begin position="56"/>
        <end position="136"/>
    </location>
</feature>
<dbReference type="InterPro" id="IPR012677">
    <property type="entry name" value="Nucleotide-bd_a/b_plait_sf"/>
</dbReference>
<dbReference type="InterPro" id="IPR036361">
    <property type="entry name" value="SAP_dom_sf"/>
</dbReference>
<dbReference type="Gene3D" id="3.30.70.330">
    <property type="match status" value="1"/>
</dbReference>
<evidence type="ECO:0000256" key="6">
    <source>
        <dbReference type="PROSITE-ProRule" id="PRU00176"/>
    </source>
</evidence>
<feature type="compositionally biased region" description="Basic and acidic residues" evidence="7">
    <location>
        <begin position="1813"/>
        <end position="1829"/>
    </location>
</feature>
<gene>
    <name evidence="10" type="ORF">A3770_06p45180</name>
</gene>
<evidence type="ECO:0000259" key="9">
    <source>
        <dbReference type="PROSITE" id="PS50800"/>
    </source>
</evidence>
<evidence type="ECO:0000313" key="11">
    <source>
        <dbReference type="Proteomes" id="UP000316726"/>
    </source>
</evidence>
<dbReference type="SMART" id="SM00513">
    <property type="entry name" value="SAP"/>
    <property type="match status" value="1"/>
</dbReference>
<dbReference type="SMART" id="SM00322">
    <property type="entry name" value="KH"/>
    <property type="match status" value="21"/>
</dbReference>
<dbReference type="CDD" id="cd00105">
    <property type="entry name" value="KH-I"/>
    <property type="match status" value="17"/>
</dbReference>
<dbReference type="GO" id="GO:0006417">
    <property type="term" value="P:regulation of translation"/>
    <property type="evidence" value="ECO:0007669"/>
    <property type="project" value="UniProtKB-KW"/>
</dbReference>
<dbReference type="GO" id="GO:0003723">
    <property type="term" value="F:RNA binding"/>
    <property type="evidence" value="ECO:0007669"/>
    <property type="project" value="UniProtKB-UniRule"/>
</dbReference>
<evidence type="ECO:0000313" key="10">
    <source>
        <dbReference type="EMBL" id="QDZ22000.1"/>
    </source>
</evidence>
<feature type="region of interest" description="Disordered" evidence="7">
    <location>
        <begin position="1"/>
        <end position="54"/>
    </location>
</feature>
<dbReference type="PROSITE" id="PS50102">
    <property type="entry name" value="RRM"/>
    <property type="match status" value="1"/>
</dbReference>
<keyword evidence="2" id="KW-0813">Transport</keyword>
<dbReference type="InterPro" id="IPR000504">
    <property type="entry name" value="RRM_dom"/>
</dbReference>
<dbReference type="SUPFAM" id="SSF54928">
    <property type="entry name" value="RNA-binding domain, RBD"/>
    <property type="match status" value="1"/>
</dbReference>
<sequence>MKEARGGEVVDMFNEEVDYEPDESEDEDESRVAAKGDEARTRASQGKGTPEEYPSNMLMLVGLPRSIGGEEVKTLFRRGGLKQDFGFVSAELYETGTEGNCAVVTLADPNKVLKAMLELRGSSFPGTTFKVDFVEYDKAFHLTLVAAAQYAGKKEGGNTALASTAAKLAQLDKLKVSDLKAELSRRGHSTNGIKKNLLSKLKKLVAIEEAAIHNLPPPVVEKIAEPNTKKAARVGAGMTSVSFAVGESVETRKKRKVSLECPYDILELVAGKREAKLRNVERESGVRIRVDRKFDPCLIEISGFDEPLAHASGVIGELIEASRATGLRPFSEDLDAHRISSIDRPTTSSETKQTIKCQTELLPLVLGKRPQLKNKRDIERRSGTSIYVFTKQNPCLIDVTGSHGGVADAIAALKLLIKESRARFAEETIRCPRFAVRFVIGVRGSVVSEIQDTANVTIDIDQSYDPCNVRITGDKECVAKALNIVRGIIKERGDPEAIEVVMCPFDLLPLVVGVDFGLIHKIEKETGAAIAVDKKFDPCALHVRGSRESVDRASAAIKRSVKDNESLLVSKVIDCPKAVVAYVIGKNGVTVSKVERDTGAKIEIDERVAPCKISITGLEENVTKAVEWMGTLIKEAPDFRETIECPYNIYMVIVGPQHATMRDIERETNTRIRADSNYDPCLFHIEGKKEKVIRACELVGKLVEEHKMSFARETVECGLPAIGPLLGEGGSNLTKIRKETQTFMHVDNDVEPCKINISGTKDHVAHAMRIVKEIIDRNTDIDTIECPKELIHVVVGIQKDKKFSNIINIQEACGIRVHVATDPDPCVIDLLGCEKGVAQGRQMVMRLINECKAGFVEDTLDCPKSIVGYIIGSRGTNVQKVEDGSGAKVQIRQDCDPCRIRVSGDRESVDKALELVKKLMLQSGGPRTETSVECPFDILRLVAGIEGQNLRTIERETHTRIDVDNKYDPCVIHIRGNDAKVADATDRIQRLMEEHSASLAEETLDCPRHTVGIIIGKGGTTVRKIEKDTGARVDIRQDCDPCQVHISGDRESVDKALEAVKKLLISDAPEVRKSVECPFDILRLVAGIEGQNLRTIERETHTRIDVDNKYDPCVIHIRGNDAKVADATDRIQRLMEEHSASLAEETLDCPRHTVGIIIGKGGTTVRKIEKDTGARVDIRQDCDPCQVHISGDRESVDKALEAVKKLLISDAPEVRKSVECPFDILRLVAGIEGQNLRTIERETHTRIDVDNKYDPCVIHIRGNDAKVADATDRIQRLMEEHSASLAEETLDCPRHTVGIIIGKGGTTVRKIEKDTGARVDIRQDCDPCQVHISGDRESVDKALEAVKKLLISDAPEVRKSVECPFDILRLVAGIEGQNLRTIERETHTRIDVDNKYDPCVIHIRGNDAKVADATDRIQRLMEEHSASLAEETLDCPRHTVGIIIGKGGTTVRKIEKDTGARVDIRQDCDPCQVHISGDRESVDKALEAVKKLLISDAPEVRKSVECPFDILRLVAGIEGQNLRTIERETHTRIDVDNKYDPCVIHIRGNDAKVADATDRIQRLMEEHSASLAEETLDCPRHTVGIIIGKGGTTVRKIEKDTGARVDIRQDCDPCQVHISGDRESVDKALEAVKDLRRRAKDGEDAEDAEDVVETLDCPRHCVGAIIGKGGTTVRKIEKDTGARVDIRQDCDPCQVHISGDRESVDKALEAVKDLRRRAKDGEDAEDAEDVVETLDCPRHCVGAIIGKGGTTVRKIVKSTGAKIKIRQDCDPCVAVVRGPRESVDKALEVVKGMMEEIPAPDLRTDLGTGPGADLRKSLESKKSSPDTKRKSQGTGSASAEKKSKRMKRLT</sequence>
<reference evidence="10 11" key="1">
    <citation type="submission" date="2018-07" db="EMBL/GenBank/DDBJ databases">
        <title>The complete nuclear genome of the prasinophyte Chloropicon primus (CCMP1205).</title>
        <authorList>
            <person name="Pombert J.-F."/>
            <person name="Otis C."/>
            <person name="Turmel M."/>
            <person name="Lemieux C."/>
        </authorList>
    </citation>
    <scope>NUCLEOTIDE SEQUENCE [LARGE SCALE GENOMIC DNA]</scope>
    <source>
        <strain evidence="10 11">CCMP1205</strain>
    </source>
</reference>
<evidence type="ECO:0000256" key="4">
    <source>
        <dbReference type="ARBA" id="ARBA00022816"/>
    </source>
</evidence>
<evidence type="ECO:0000256" key="1">
    <source>
        <dbReference type="ARBA" id="ARBA00009094"/>
    </source>
</evidence>
<keyword evidence="3" id="KW-0677">Repeat</keyword>
<dbReference type="Proteomes" id="UP000316726">
    <property type="component" value="Chromosome 6"/>
</dbReference>
<dbReference type="Pfam" id="PF00013">
    <property type="entry name" value="KH_1"/>
    <property type="match status" value="17"/>
</dbReference>
<dbReference type="InterPro" id="IPR036612">
    <property type="entry name" value="KH_dom_type_1_sf"/>
</dbReference>
<dbReference type="InterPro" id="IPR004088">
    <property type="entry name" value="KH_dom_type_1"/>
</dbReference>
<keyword evidence="4" id="KW-0509">mRNA transport</keyword>
<dbReference type="STRING" id="1764295.A0A5B8MRG3"/>
<evidence type="ECO:0000256" key="3">
    <source>
        <dbReference type="ARBA" id="ARBA00022737"/>
    </source>
</evidence>
<organism evidence="10 11">
    <name type="scientific">Chloropicon primus</name>
    <dbReference type="NCBI Taxonomy" id="1764295"/>
    <lineage>
        <taxon>Eukaryota</taxon>
        <taxon>Viridiplantae</taxon>
        <taxon>Chlorophyta</taxon>
        <taxon>Chloropicophyceae</taxon>
        <taxon>Chloropicales</taxon>
        <taxon>Chloropicaceae</taxon>
        <taxon>Chloropicon</taxon>
    </lineage>
</organism>
<keyword evidence="11" id="KW-1185">Reference proteome</keyword>
<dbReference type="Gene3D" id="1.10.720.30">
    <property type="entry name" value="SAP domain"/>
    <property type="match status" value="1"/>
</dbReference>
<feature type="compositionally biased region" description="Basic and acidic residues" evidence="7">
    <location>
        <begin position="30"/>
        <end position="41"/>
    </location>
</feature>
<protein>
    <submittedName>
        <fullName evidence="10">Uncharacterized protein</fullName>
    </submittedName>
</protein>
<accession>A0A5B8MRG3</accession>
<proteinExistence type="inferred from homology"/>
<feature type="domain" description="SAP" evidence="9">
    <location>
        <begin position="171"/>
        <end position="205"/>
    </location>
</feature>
<dbReference type="PROSITE" id="PS50800">
    <property type="entry name" value="SAP"/>
    <property type="match status" value="1"/>
</dbReference>
<dbReference type="EMBL" id="CP031039">
    <property type="protein sequence ID" value="QDZ22000.1"/>
    <property type="molecule type" value="Genomic_DNA"/>
</dbReference>
<evidence type="ECO:0000256" key="7">
    <source>
        <dbReference type="SAM" id="MobiDB-lite"/>
    </source>
</evidence>
<evidence type="ECO:0000256" key="2">
    <source>
        <dbReference type="ARBA" id="ARBA00022448"/>
    </source>
</evidence>
<dbReference type="InterPro" id="IPR003034">
    <property type="entry name" value="SAP_dom"/>
</dbReference>
<name>A0A5B8MRG3_9CHLO</name>
<comment type="similarity">
    <text evidence="1">Belongs to the RRM IMP/VICKZ family.</text>
</comment>
<dbReference type="SUPFAM" id="SSF68906">
    <property type="entry name" value="SAP domain"/>
    <property type="match status" value="1"/>
</dbReference>
<keyword evidence="6" id="KW-0694">RNA-binding</keyword>
<dbReference type="PANTHER" id="PTHR10288">
    <property type="entry name" value="KH DOMAIN CONTAINING RNA BINDING PROTEIN"/>
    <property type="match status" value="1"/>
</dbReference>
<dbReference type="OrthoDB" id="5204190at2759"/>
<dbReference type="InterPro" id="IPR004087">
    <property type="entry name" value="KH_dom"/>
</dbReference>
<feature type="region of interest" description="Disordered" evidence="7">
    <location>
        <begin position="1800"/>
        <end position="1850"/>
    </location>
</feature>